<reference evidence="10" key="2">
    <citation type="journal article" date="2021" name="Appl. Environ. Microbiol.">
        <title>Adaptability of a Caproate-Producing Bacterium Contributes to Its Dominance in an Anaerobic Fermentation System.</title>
        <authorList>
            <person name="Wang H."/>
            <person name="Gu Y."/>
            <person name="Zhou W."/>
            <person name="Zhao D."/>
            <person name="Qiao Z."/>
            <person name="Zheng J."/>
            <person name="Gao J."/>
            <person name="Chen X."/>
            <person name="Ren C."/>
            <person name="Xu Y."/>
        </authorList>
    </citation>
    <scope>NUCLEOTIDE SEQUENCE</scope>
    <source>
        <strain evidence="10">JNU-WLY1368</strain>
    </source>
</reference>
<dbReference type="EMBL" id="CP046161">
    <property type="protein sequence ID" value="QKO30490.1"/>
    <property type="molecule type" value="Genomic_DNA"/>
</dbReference>
<dbReference type="RefSeq" id="WP_086035171.1">
    <property type="nucleotide sequence ID" value="NZ_CP046051.1"/>
</dbReference>
<evidence type="ECO:0000313" key="10">
    <source>
        <dbReference type="EMBL" id="QKO30490.1"/>
    </source>
</evidence>
<gene>
    <name evidence="9" type="ORF">GJQ69_08435</name>
    <name evidence="10" type="ORF">GKP14_05360</name>
</gene>
<evidence type="ECO:0000256" key="6">
    <source>
        <dbReference type="PIRSR" id="PIRSR036894-2"/>
    </source>
</evidence>
<dbReference type="PRINTS" id="PR00714">
    <property type="entry name" value="MAN6PISMRASE"/>
</dbReference>
<evidence type="ECO:0000256" key="5">
    <source>
        <dbReference type="PIRSR" id="PIRSR036894-1"/>
    </source>
</evidence>
<keyword evidence="1 5" id="KW-0479">Metal-binding</keyword>
<dbReference type="CDD" id="cd07010">
    <property type="entry name" value="cupin_PMI_type_I_N_bac"/>
    <property type="match status" value="1"/>
</dbReference>
<dbReference type="GO" id="GO:0009298">
    <property type="term" value="P:GDP-mannose biosynthetic process"/>
    <property type="evidence" value="ECO:0007669"/>
    <property type="project" value="InterPro"/>
</dbReference>
<reference evidence="11 12" key="1">
    <citation type="submission" date="2019-11" db="EMBL/GenBank/DDBJ databases">
        <authorList>
            <person name="Ren C."/>
            <person name="Wang H."/>
            <person name="Xu Y."/>
        </authorList>
    </citation>
    <scope>NUCLEOTIDE SEQUENCE [LARGE SCALE GENOMIC DNA]</scope>
    <source>
        <strain evidence="12">JNU-WLY1368</strain>
        <strain evidence="9 11">LBM 19010</strain>
    </source>
</reference>
<accession>A0A859DQX0</accession>
<evidence type="ECO:0000256" key="4">
    <source>
        <dbReference type="ARBA" id="ARBA00030762"/>
    </source>
</evidence>
<protein>
    <recommendedName>
        <fullName evidence="3">Phosphohexomutase</fullName>
    </recommendedName>
    <alternativeName>
        <fullName evidence="4">Phosphomannose isomerase</fullName>
    </alternativeName>
</protein>
<evidence type="ECO:0000256" key="3">
    <source>
        <dbReference type="ARBA" id="ARBA00029741"/>
    </source>
</evidence>
<feature type="domain" description="Mannose-6-phosphate isomerase cupin" evidence="8">
    <location>
        <begin position="236"/>
        <end position="308"/>
    </location>
</feature>
<feature type="active site" evidence="6">
    <location>
        <position position="193"/>
    </location>
</feature>
<dbReference type="InterPro" id="IPR046457">
    <property type="entry name" value="PMI_typeI_cat"/>
</dbReference>
<proteinExistence type="predicted"/>
<dbReference type="Proteomes" id="UP000501316">
    <property type="component" value="Chromosome"/>
</dbReference>
<dbReference type="Pfam" id="PF20511">
    <property type="entry name" value="PMI_typeI_cat"/>
    <property type="match status" value="1"/>
</dbReference>
<dbReference type="InterPro" id="IPR011051">
    <property type="entry name" value="RmlC_Cupin_sf"/>
</dbReference>
<dbReference type="SUPFAM" id="SSF51182">
    <property type="entry name" value="RmlC-like cupins"/>
    <property type="match status" value="1"/>
</dbReference>
<dbReference type="InterPro" id="IPR016305">
    <property type="entry name" value="Mannose-6-P_Isomerase"/>
</dbReference>
<keyword evidence="12" id="KW-1185">Reference proteome</keyword>
<dbReference type="EMBL" id="CP046051">
    <property type="protein sequence ID" value="QKN24497.1"/>
    <property type="molecule type" value="Genomic_DNA"/>
</dbReference>
<dbReference type="InterPro" id="IPR014710">
    <property type="entry name" value="RmlC-like_jellyroll"/>
</dbReference>
<dbReference type="InterPro" id="IPR049071">
    <property type="entry name" value="MPI_cupin_dom"/>
</dbReference>
<dbReference type="Proteomes" id="UP000509623">
    <property type="component" value="Chromosome"/>
</dbReference>
<dbReference type="Gene3D" id="2.60.120.10">
    <property type="entry name" value="Jelly Rolls"/>
    <property type="match status" value="2"/>
</dbReference>
<dbReference type="Pfam" id="PF21621">
    <property type="entry name" value="MPI_cupin_dom"/>
    <property type="match status" value="1"/>
</dbReference>
<evidence type="ECO:0000259" key="7">
    <source>
        <dbReference type="Pfam" id="PF20511"/>
    </source>
</evidence>
<evidence type="ECO:0000256" key="1">
    <source>
        <dbReference type="ARBA" id="ARBA00022723"/>
    </source>
</evidence>
<reference evidence="10" key="3">
    <citation type="journal article" date="2022" name="Int. J. Syst. Evol. Microbiol.">
        <title>Caproicibacterium lactatifermentans sp. nov., isolated from pit clay used for the production of Chinese strong aroma-type liquor.</title>
        <authorList>
            <person name="Wang H."/>
            <person name="Gu Y."/>
            <person name="Zhao D."/>
            <person name="Qiao Z."/>
            <person name="Zheng J."/>
            <person name="Gao J."/>
            <person name="Ren C."/>
            <person name="Xu Y."/>
        </authorList>
    </citation>
    <scope>NUCLEOTIDE SEQUENCE</scope>
    <source>
        <strain evidence="10">JNU-WLY1368</strain>
    </source>
</reference>
<dbReference type="GO" id="GO:0005975">
    <property type="term" value="P:carbohydrate metabolic process"/>
    <property type="evidence" value="ECO:0007669"/>
    <property type="project" value="InterPro"/>
</dbReference>
<dbReference type="PANTHER" id="PTHR42742">
    <property type="entry name" value="TRANSCRIPTIONAL REPRESSOR MPRA"/>
    <property type="match status" value="1"/>
</dbReference>
<evidence type="ECO:0000313" key="11">
    <source>
        <dbReference type="Proteomes" id="UP000501316"/>
    </source>
</evidence>
<feature type="binding site" evidence="5">
    <location>
        <position position="98"/>
    </location>
    <ligand>
        <name>Zn(2+)</name>
        <dbReference type="ChEBI" id="CHEBI:29105"/>
    </ligand>
</feature>
<evidence type="ECO:0000313" key="9">
    <source>
        <dbReference type="EMBL" id="QKN24497.1"/>
    </source>
</evidence>
<dbReference type="InterPro" id="IPR051804">
    <property type="entry name" value="Carb_Metab_Reg_Kinase/Isom"/>
</dbReference>
<name>A0A859DQX0_9FIRM</name>
<keyword evidence="2 5" id="KW-0862">Zinc</keyword>
<evidence type="ECO:0000259" key="8">
    <source>
        <dbReference type="Pfam" id="PF21621"/>
    </source>
</evidence>
<dbReference type="KEGG" id="clf:GJQ69_08435"/>
<organism evidence="9 11">
    <name type="scientific">Caproicibacterium lactatifermentans</name>
    <dbReference type="NCBI Taxonomy" id="2666138"/>
    <lineage>
        <taxon>Bacteria</taxon>
        <taxon>Bacillati</taxon>
        <taxon>Bacillota</taxon>
        <taxon>Clostridia</taxon>
        <taxon>Eubacteriales</taxon>
        <taxon>Oscillospiraceae</taxon>
        <taxon>Caproicibacterium</taxon>
    </lineage>
</organism>
<dbReference type="PIRSF" id="PIRSF036894">
    <property type="entry name" value="PMI_Firm_short"/>
    <property type="match status" value="1"/>
</dbReference>
<evidence type="ECO:0000313" key="12">
    <source>
        <dbReference type="Proteomes" id="UP000509623"/>
    </source>
</evidence>
<dbReference type="InterPro" id="IPR014628">
    <property type="entry name" value="Man6P_isomerase_Firm_short"/>
</dbReference>
<feature type="domain" description="Phosphomannose isomerase type I catalytic" evidence="7">
    <location>
        <begin position="3"/>
        <end position="104"/>
    </location>
</feature>
<dbReference type="PANTHER" id="PTHR42742:SF3">
    <property type="entry name" value="FRUCTOKINASE"/>
    <property type="match status" value="1"/>
</dbReference>
<comment type="cofactor">
    <cofactor evidence="5">
        <name>Zn(2+)</name>
        <dbReference type="ChEBI" id="CHEBI:29105"/>
    </cofactor>
    <text evidence="5">Binds 1 zinc ion per subunit.</text>
</comment>
<feature type="binding site" evidence="5">
    <location>
        <position position="173"/>
    </location>
    <ligand>
        <name>Zn(2+)</name>
        <dbReference type="ChEBI" id="CHEBI:29105"/>
    </ligand>
</feature>
<dbReference type="GO" id="GO:0004476">
    <property type="term" value="F:mannose-6-phosphate isomerase activity"/>
    <property type="evidence" value="ECO:0007669"/>
    <property type="project" value="InterPro"/>
</dbReference>
<evidence type="ECO:0000256" key="2">
    <source>
        <dbReference type="ARBA" id="ARBA00022833"/>
    </source>
</evidence>
<dbReference type="AlphaFoldDB" id="A0A859DQX0"/>
<dbReference type="GO" id="GO:0008270">
    <property type="term" value="F:zinc ion binding"/>
    <property type="evidence" value="ECO:0007669"/>
    <property type="project" value="InterPro"/>
</dbReference>
<keyword evidence="9" id="KW-0413">Isomerase</keyword>
<sequence length="314" mass="34449">MSIIKLNPACKSYLWGGQKLKADYHKHFDGDILAETWELSCHPDGPSTVADGPYAGKTLPEYLQAVPAAAGINCARFRDFPVLIKLIDAKRDLSIQVHPDNAYALKNEGQFGKTEMWYVVDCDPGAFLYYGFQKEITKEEFRTRIQNGTLTEVLNAASVKPGSVFFIESGTIHAIGKGIVIAEIQQNSNITYRVFDYNRLGTDGKPRQLHVQKALDVTRLTPPRTDYDFGGHLGCCDSFVTDLLKLNGSTLTARTDGSTFHSLLVTKGEGSVTCGNETVTFQQGDSLFLPADSGVYSVTGHCEIIRTTVPPATE</sequence>
<feature type="binding site" evidence="5">
    <location>
        <position position="115"/>
    </location>
    <ligand>
        <name>Zn(2+)</name>
        <dbReference type="ChEBI" id="CHEBI:29105"/>
    </ligand>
</feature>